<accession>A0A9Q0M569</accession>
<name>A0A9Q0M569_BLOTA</name>
<organism evidence="1 2">
    <name type="scientific">Blomia tropicalis</name>
    <name type="common">Mite</name>
    <dbReference type="NCBI Taxonomy" id="40697"/>
    <lineage>
        <taxon>Eukaryota</taxon>
        <taxon>Metazoa</taxon>
        <taxon>Ecdysozoa</taxon>
        <taxon>Arthropoda</taxon>
        <taxon>Chelicerata</taxon>
        <taxon>Arachnida</taxon>
        <taxon>Acari</taxon>
        <taxon>Acariformes</taxon>
        <taxon>Sarcoptiformes</taxon>
        <taxon>Astigmata</taxon>
        <taxon>Glycyphagoidea</taxon>
        <taxon>Echimyopodidae</taxon>
        <taxon>Blomia</taxon>
    </lineage>
</organism>
<sequence length="176" mass="17921">MNGLTQGISQGLNNVRDGFSKMFSGSPFTNLIPSTSRNNGGGLLGGLGDLGGNGGGGLLGGLGGLGGNGGGGGSSLIHSVPLVGSCDRIAYQGIGNCMTNFRPSTVGTKGQCCAWRKYKACINGLRSGVRIAAQAQQCPKHSFSRSTINRISDQMAGFPLSQCGSNPCGRPKKKRN</sequence>
<dbReference type="AlphaFoldDB" id="A0A9Q0M569"/>
<evidence type="ECO:0000313" key="1">
    <source>
        <dbReference type="EMBL" id="KAJ6219119.1"/>
    </source>
</evidence>
<dbReference type="EMBL" id="JAPWDV010000002">
    <property type="protein sequence ID" value="KAJ6219119.1"/>
    <property type="molecule type" value="Genomic_DNA"/>
</dbReference>
<comment type="caution">
    <text evidence="1">The sequence shown here is derived from an EMBL/GenBank/DDBJ whole genome shotgun (WGS) entry which is preliminary data.</text>
</comment>
<proteinExistence type="predicted"/>
<reference evidence="1" key="1">
    <citation type="submission" date="2022-12" db="EMBL/GenBank/DDBJ databases">
        <title>Genome assemblies of Blomia tropicalis.</title>
        <authorList>
            <person name="Cui Y."/>
        </authorList>
    </citation>
    <scope>NUCLEOTIDE SEQUENCE</scope>
    <source>
        <tissue evidence="1">Adult mites</tissue>
    </source>
</reference>
<gene>
    <name evidence="1" type="ORF">RDWZM_004931</name>
</gene>
<keyword evidence="2" id="KW-1185">Reference proteome</keyword>
<evidence type="ECO:0000313" key="2">
    <source>
        <dbReference type="Proteomes" id="UP001142055"/>
    </source>
</evidence>
<protein>
    <submittedName>
        <fullName evidence="1">Uncharacterized protein</fullName>
    </submittedName>
</protein>
<dbReference type="Proteomes" id="UP001142055">
    <property type="component" value="Chromosome 2"/>
</dbReference>